<name>M6FAW6_9LEPT</name>
<comment type="caution">
    <text evidence="1">The sequence shown here is derived from an EMBL/GenBank/DDBJ whole genome shotgun (WGS) entry which is preliminary data.</text>
</comment>
<protein>
    <submittedName>
        <fullName evidence="1">Methyltransferase domain protein</fullName>
    </submittedName>
</protein>
<accession>M6FAW6</accession>
<gene>
    <name evidence="1" type="ORF">LEP1GSC008_2423</name>
</gene>
<keyword evidence="1" id="KW-0489">Methyltransferase</keyword>
<dbReference type="GO" id="GO:0032259">
    <property type="term" value="P:methylation"/>
    <property type="evidence" value="ECO:0007669"/>
    <property type="project" value="UniProtKB-KW"/>
</dbReference>
<keyword evidence="1" id="KW-0808">Transferase</keyword>
<dbReference type="AlphaFoldDB" id="M6FAW6"/>
<proteinExistence type="predicted"/>
<dbReference type="Proteomes" id="UP000011980">
    <property type="component" value="Unassembled WGS sequence"/>
</dbReference>
<evidence type="ECO:0000313" key="2">
    <source>
        <dbReference type="Proteomes" id="UP000011980"/>
    </source>
</evidence>
<sequence length="49" mass="6251">MKQILGYRILTLWKKKHWKTPGLNWKLLNKSWEKKLQDRTRLFETYWFV</sequence>
<evidence type="ECO:0000313" key="1">
    <source>
        <dbReference type="EMBL" id="EMK25908.1"/>
    </source>
</evidence>
<dbReference type="GO" id="GO:0008168">
    <property type="term" value="F:methyltransferase activity"/>
    <property type="evidence" value="ECO:0007669"/>
    <property type="project" value="UniProtKB-KW"/>
</dbReference>
<organism evidence="1 2">
    <name type="scientific">Leptospira kirschneri serovar Bulgarica str. Nikolaevo</name>
    <dbReference type="NCBI Taxonomy" id="1240687"/>
    <lineage>
        <taxon>Bacteria</taxon>
        <taxon>Pseudomonadati</taxon>
        <taxon>Spirochaetota</taxon>
        <taxon>Spirochaetia</taxon>
        <taxon>Leptospirales</taxon>
        <taxon>Leptospiraceae</taxon>
        <taxon>Leptospira</taxon>
    </lineage>
</organism>
<reference evidence="1 2" key="1">
    <citation type="submission" date="2013-01" db="EMBL/GenBank/DDBJ databases">
        <authorList>
            <person name="Harkins D.M."/>
            <person name="Durkin A.S."/>
            <person name="Brinkac L.M."/>
            <person name="Haft D.H."/>
            <person name="Selengut J.D."/>
            <person name="Sanka R."/>
            <person name="DePew J."/>
            <person name="Purushe J."/>
            <person name="Galloway R.L."/>
            <person name="Vinetz J.M."/>
            <person name="Sutton G.G."/>
            <person name="Nierman W.C."/>
            <person name="Fouts D.E."/>
        </authorList>
    </citation>
    <scope>NUCLEOTIDE SEQUENCE [LARGE SCALE GENOMIC DNA]</scope>
    <source>
        <strain evidence="1 2">Nikolaevo</strain>
    </source>
</reference>
<dbReference type="EMBL" id="ANCE01000025">
    <property type="protein sequence ID" value="EMK25908.1"/>
    <property type="molecule type" value="Genomic_DNA"/>
</dbReference>